<feature type="region of interest" description="Disordered" evidence="1">
    <location>
        <begin position="1"/>
        <end position="23"/>
    </location>
</feature>
<dbReference type="RefSeq" id="WP_222874501.1">
    <property type="nucleotide sequence ID" value="NZ_CP039704.1"/>
</dbReference>
<sequence>MGAAHAQDGTEQPAPKPETPALTTSATVGFATDYRFRGISLNNGRETIQGSITAAHKSGFYVTAWGSAFSAVEGDSSEIALYGGYQRNIGGVGVNVGVVAYLFPEDSNLSFLEIYGSASKKFGPVTQTLGAYFAPKQDSDGVRRSSGETGSSAYYYSTTTLAVPKLPVTLGATIGYEKGARVLSQGGKVDWDLSATLRQFGLDWSIHYIGSDAPRVISFTGNNITREAVVASISKTF</sequence>
<gene>
    <name evidence="2" type="ORF">E6W36_12890</name>
</gene>
<evidence type="ECO:0000313" key="3">
    <source>
        <dbReference type="Proteomes" id="UP000298714"/>
    </source>
</evidence>
<accession>A0A4D7C4S5</accession>
<protein>
    <recommendedName>
        <fullName evidence="4">Porin</fullName>
    </recommendedName>
</protein>
<name>A0A4D7C4S5_9SPHN</name>
<evidence type="ECO:0000313" key="2">
    <source>
        <dbReference type="EMBL" id="QCI80081.1"/>
    </source>
</evidence>
<evidence type="ECO:0008006" key="4">
    <source>
        <dbReference type="Google" id="ProtNLM"/>
    </source>
</evidence>
<dbReference type="Proteomes" id="UP000298714">
    <property type="component" value="Chromosome"/>
</dbReference>
<proteinExistence type="predicted"/>
<dbReference type="EMBL" id="CP039704">
    <property type="protein sequence ID" value="QCI80081.1"/>
    <property type="molecule type" value="Genomic_DNA"/>
</dbReference>
<dbReference type="NCBIfam" id="TIGR02001">
    <property type="entry name" value="gcw_chp"/>
    <property type="match status" value="1"/>
</dbReference>
<evidence type="ECO:0000256" key="1">
    <source>
        <dbReference type="SAM" id="MobiDB-lite"/>
    </source>
</evidence>
<organism evidence="2 3">
    <name type="scientific">Hankyongella ginsenosidimutans</name>
    <dbReference type="NCBI Taxonomy" id="1763828"/>
    <lineage>
        <taxon>Bacteria</taxon>
        <taxon>Pseudomonadati</taxon>
        <taxon>Pseudomonadota</taxon>
        <taxon>Alphaproteobacteria</taxon>
        <taxon>Sphingomonadales</taxon>
        <taxon>Sphingomonadaceae</taxon>
        <taxon>Hankyongella</taxon>
    </lineage>
</organism>
<dbReference type="KEGG" id="hgn:E6W36_12890"/>
<dbReference type="AlphaFoldDB" id="A0A4D7C4S5"/>
<dbReference type="InterPro" id="IPR010239">
    <property type="entry name" value="CHP02001"/>
</dbReference>
<reference evidence="3" key="1">
    <citation type="submission" date="2019-04" db="EMBL/GenBank/DDBJ databases">
        <title>Complete genome sequence of Sphingomonas sp. W1-2-3.</title>
        <authorList>
            <person name="Im W.T."/>
        </authorList>
    </citation>
    <scope>NUCLEOTIDE SEQUENCE [LARGE SCALE GENOMIC DNA]</scope>
    <source>
        <strain evidence="3">W1-2-3</strain>
    </source>
</reference>
<keyword evidence="3" id="KW-1185">Reference proteome</keyword>
<dbReference type="Pfam" id="PF09694">
    <property type="entry name" value="Gcw_chp"/>
    <property type="match status" value="1"/>
</dbReference>